<name>A0A1M5M9W8_9FIRM</name>
<dbReference type="InterPro" id="IPR000515">
    <property type="entry name" value="MetI-like"/>
</dbReference>
<dbReference type="CDD" id="cd06261">
    <property type="entry name" value="TM_PBP2"/>
    <property type="match status" value="1"/>
</dbReference>
<feature type="transmembrane region" description="Helical" evidence="8">
    <location>
        <begin position="190"/>
        <end position="212"/>
    </location>
</feature>
<dbReference type="PROSITE" id="PS50928">
    <property type="entry name" value="ABC_TM1"/>
    <property type="match status" value="1"/>
</dbReference>
<dbReference type="AlphaFoldDB" id="A0A1M5M9W8"/>
<evidence type="ECO:0000256" key="7">
    <source>
        <dbReference type="ARBA" id="ARBA00023136"/>
    </source>
</evidence>
<dbReference type="GO" id="GO:0022857">
    <property type="term" value="F:transmembrane transporter activity"/>
    <property type="evidence" value="ECO:0007669"/>
    <property type="project" value="InterPro"/>
</dbReference>
<dbReference type="Proteomes" id="UP000243255">
    <property type="component" value="Unassembled WGS sequence"/>
</dbReference>
<dbReference type="EMBL" id="FQWX01000006">
    <property type="protein sequence ID" value="SHG74070.1"/>
    <property type="molecule type" value="Genomic_DNA"/>
</dbReference>
<protein>
    <submittedName>
        <fullName evidence="10">Amino acid ABC transporter membrane protein, PAAT family</fullName>
    </submittedName>
</protein>
<organism evidence="10 11">
    <name type="scientific">Asaccharospora irregularis DSM 2635</name>
    <dbReference type="NCBI Taxonomy" id="1121321"/>
    <lineage>
        <taxon>Bacteria</taxon>
        <taxon>Bacillati</taxon>
        <taxon>Bacillota</taxon>
        <taxon>Clostridia</taxon>
        <taxon>Peptostreptococcales</taxon>
        <taxon>Peptostreptococcaceae</taxon>
        <taxon>Asaccharospora</taxon>
    </lineage>
</organism>
<dbReference type="OrthoDB" id="9787841at2"/>
<evidence type="ECO:0000313" key="11">
    <source>
        <dbReference type="Proteomes" id="UP000243255"/>
    </source>
</evidence>
<feature type="domain" description="ABC transmembrane type-1" evidence="9">
    <location>
        <begin position="20"/>
        <end position="209"/>
    </location>
</feature>
<keyword evidence="6 8" id="KW-1133">Transmembrane helix</keyword>
<dbReference type="GO" id="GO:0006865">
    <property type="term" value="P:amino acid transport"/>
    <property type="evidence" value="ECO:0007669"/>
    <property type="project" value="UniProtKB-KW"/>
</dbReference>
<keyword evidence="5" id="KW-0029">Amino-acid transport</keyword>
<keyword evidence="4 8" id="KW-0812">Transmembrane</keyword>
<dbReference type="STRING" id="1121321.SAMN04488530_10688"/>
<dbReference type="PANTHER" id="PTHR30614:SF0">
    <property type="entry name" value="L-CYSTINE TRANSPORT SYSTEM PERMEASE PROTEIN TCYL"/>
    <property type="match status" value="1"/>
</dbReference>
<dbReference type="Gene3D" id="1.10.3720.10">
    <property type="entry name" value="MetI-like"/>
    <property type="match status" value="1"/>
</dbReference>
<evidence type="ECO:0000256" key="2">
    <source>
        <dbReference type="ARBA" id="ARBA00022448"/>
    </source>
</evidence>
<evidence type="ECO:0000256" key="6">
    <source>
        <dbReference type="ARBA" id="ARBA00022989"/>
    </source>
</evidence>
<gene>
    <name evidence="10" type="ORF">SAMN04488530_10688</name>
</gene>
<evidence type="ECO:0000313" key="10">
    <source>
        <dbReference type="EMBL" id="SHG74070.1"/>
    </source>
</evidence>
<accession>A0A1M5M9W8</accession>
<dbReference type="InterPro" id="IPR010065">
    <property type="entry name" value="AA_ABC_transptr_permease_3TM"/>
</dbReference>
<comment type="subcellular location">
    <subcellularLocation>
        <location evidence="1 8">Cell membrane</location>
        <topology evidence="1 8">Multi-pass membrane protein</topology>
    </subcellularLocation>
</comment>
<dbReference type="InterPro" id="IPR043429">
    <property type="entry name" value="ArtM/GltK/GlnP/TcyL/YhdX-like"/>
</dbReference>
<reference evidence="11" key="1">
    <citation type="submission" date="2016-11" db="EMBL/GenBank/DDBJ databases">
        <authorList>
            <person name="Varghese N."/>
            <person name="Submissions S."/>
        </authorList>
    </citation>
    <scope>NUCLEOTIDE SEQUENCE [LARGE SCALE GENOMIC DNA]</scope>
    <source>
        <strain evidence="11">DSM 2635</strain>
    </source>
</reference>
<evidence type="ECO:0000256" key="3">
    <source>
        <dbReference type="ARBA" id="ARBA00022475"/>
    </source>
</evidence>
<evidence type="ECO:0000256" key="4">
    <source>
        <dbReference type="ARBA" id="ARBA00022692"/>
    </source>
</evidence>
<feature type="transmembrane region" description="Helical" evidence="8">
    <location>
        <begin position="12"/>
        <end position="41"/>
    </location>
</feature>
<keyword evidence="11" id="KW-1185">Reference proteome</keyword>
<proteinExistence type="inferred from homology"/>
<evidence type="ECO:0000259" key="9">
    <source>
        <dbReference type="PROSITE" id="PS50928"/>
    </source>
</evidence>
<comment type="similarity">
    <text evidence="8">Belongs to the binding-protein-dependent transport system permease family.</text>
</comment>
<sequence>MTNLDFSVLKPYMHLFSSAIGITIKVGICAFILATLISIIVGSLRTRKLPKLVSILLSAYVEFFRGTPLLVQVFLVYYGLPSFGIRIEPIPAAIFTMGLNSGSYLSENVRASILSIDKGQYEASSILGYTGIQTTVHIVLPQALRIAVPSFMNGFSSIIKETSLISVLPVIELTKLGNQIYAKTYHPFEIYITLAVVYFVMTYSVTFLAKWLERRLSIWLN</sequence>
<evidence type="ECO:0000256" key="8">
    <source>
        <dbReference type="RuleBase" id="RU363032"/>
    </source>
</evidence>
<dbReference type="PANTHER" id="PTHR30614">
    <property type="entry name" value="MEMBRANE COMPONENT OF AMINO ACID ABC TRANSPORTER"/>
    <property type="match status" value="1"/>
</dbReference>
<keyword evidence="2 8" id="KW-0813">Transport</keyword>
<keyword evidence="7 8" id="KW-0472">Membrane</keyword>
<evidence type="ECO:0000256" key="1">
    <source>
        <dbReference type="ARBA" id="ARBA00004651"/>
    </source>
</evidence>
<dbReference type="RefSeq" id="WP_084120178.1">
    <property type="nucleotide sequence ID" value="NZ_BAABCH010000022.1"/>
</dbReference>
<dbReference type="GO" id="GO:0043190">
    <property type="term" value="C:ATP-binding cassette (ABC) transporter complex"/>
    <property type="evidence" value="ECO:0007669"/>
    <property type="project" value="InterPro"/>
</dbReference>
<dbReference type="Pfam" id="PF00528">
    <property type="entry name" value="BPD_transp_1"/>
    <property type="match status" value="1"/>
</dbReference>
<dbReference type="SUPFAM" id="SSF161098">
    <property type="entry name" value="MetI-like"/>
    <property type="match status" value="1"/>
</dbReference>
<keyword evidence="3" id="KW-1003">Cell membrane</keyword>
<feature type="transmembrane region" description="Helical" evidence="8">
    <location>
        <begin position="53"/>
        <end position="80"/>
    </location>
</feature>
<evidence type="ECO:0000256" key="5">
    <source>
        <dbReference type="ARBA" id="ARBA00022970"/>
    </source>
</evidence>
<dbReference type="NCBIfam" id="TIGR01726">
    <property type="entry name" value="HEQRo_perm_3TM"/>
    <property type="match status" value="1"/>
</dbReference>
<dbReference type="InterPro" id="IPR035906">
    <property type="entry name" value="MetI-like_sf"/>
</dbReference>